<dbReference type="SUPFAM" id="SSF51182">
    <property type="entry name" value="RmlC-like cupins"/>
    <property type="match status" value="1"/>
</dbReference>
<keyword evidence="2" id="KW-1185">Reference proteome</keyword>
<dbReference type="InterPro" id="IPR011051">
    <property type="entry name" value="RmlC_Cupin_sf"/>
</dbReference>
<dbReference type="RefSeq" id="WP_246418941.1">
    <property type="nucleotide sequence ID" value="NZ_JACHXU010000001.1"/>
</dbReference>
<organism evidence="1 2">
    <name type="scientific">Aporhodopirellula rubra</name>
    <dbReference type="NCBI Taxonomy" id="980271"/>
    <lineage>
        <taxon>Bacteria</taxon>
        <taxon>Pseudomonadati</taxon>
        <taxon>Planctomycetota</taxon>
        <taxon>Planctomycetia</taxon>
        <taxon>Pirellulales</taxon>
        <taxon>Pirellulaceae</taxon>
        <taxon>Aporhodopirellula</taxon>
    </lineage>
</organism>
<evidence type="ECO:0000313" key="2">
    <source>
        <dbReference type="Proteomes" id="UP000536179"/>
    </source>
</evidence>
<dbReference type="Proteomes" id="UP000536179">
    <property type="component" value="Unassembled WGS sequence"/>
</dbReference>
<proteinExistence type="predicted"/>
<accession>A0A7W5H3N9</accession>
<dbReference type="Gene3D" id="2.60.120.10">
    <property type="entry name" value="Jelly Rolls"/>
    <property type="match status" value="1"/>
</dbReference>
<reference evidence="1 2" key="1">
    <citation type="submission" date="2020-08" db="EMBL/GenBank/DDBJ databases">
        <title>Genomic Encyclopedia of Type Strains, Phase III (KMG-III): the genomes of soil and plant-associated and newly described type strains.</title>
        <authorList>
            <person name="Whitman W."/>
        </authorList>
    </citation>
    <scope>NUCLEOTIDE SEQUENCE [LARGE SCALE GENOMIC DNA]</scope>
    <source>
        <strain evidence="1 2">CECT 8075</strain>
    </source>
</reference>
<evidence type="ECO:0000313" key="1">
    <source>
        <dbReference type="EMBL" id="MBB3204293.1"/>
    </source>
</evidence>
<dbReference type="InterPro" id="IPR014710">
    <property type="entry name" value="RmlC-like_jellyroll"/>
</dbReference>
<protein>
    <submittedName>
        <fullName evidence="1">Uncharacterized protein</fullName>
    </submittedName>
</protein>
<name>A0A7W5H3N9_9BACT</name>
<gene>
    <name evidence="1" type="ORF">FHS27_000057</name>
</gene>
<dbReference type="EMBL" id="JACHXU010000001">
    <property type="protein sequence ID" value="MBB3204293.1"/>
    <property type="molecule type" value="Genomic_DNA"/>
</dbReference>
<dbReference type="AlphaFoldDB" id="A0A7W5H3N9"/>
<sequence length="138" mass="15770">MLKDAVAERGVDLVGKSVFKKYDRWPVYSKFFDNMGPIPHHMHQSFEDTKLVGQEGKPESYYFPPQINNIDNNFAHTFMGLELRLKPGTEPADVRRCLENWNAGDNGILDLSRAYRLKRGTGWLIPPRVLHAPGLLCT</sequence>
<comment type="caution">
    <text evidence="1">The sequence shown here is derived from an EMBL/GenBank/DDBJ whole genome shotgun (WGS) entry which is preliminary data.</text>
</comment>